<evidence type="ECO:0000256" key="1">
    <source>
        <dbReference type="SAM" id="MobiDB-lite"/>
    </source>
</evidence>
<gene>
    <name evidence="2" type="ORF">DENOEST_3718</name>
</gene>
<dbReference type="AlphaFoldDB" id="A0A6S6YTS9"/>
<keyword evidence="3" id="KW-1185">Reference proteome</keyword>
<feature type="region of interest" description="Disordered" evidence="1">
    <location>
        <begin position="1"/>
        <end position="26"/>
    </location>
</feature>
<accession>A0A6S6YTS9</accession>
<dbReference type="Proteomes" id="UP000515733">
    <property type="component" value="Chromosome"/>
</dbReference>
<name>A0A6S6YTS9_9PROT</name>
<dbReference type="KEGG" id="doe:DENOEST_3718"/>
<proteinExistence type="predicted"/>
<sequence>MQRITLTVPKDPGHDKAHAAAIKAIR</sequence>
<organism evidence="2 3">
    <name type="scientific">Denitratisoma oestradiolicum</name>
    <dbReference type="NCBI Taxonomy" id="311182"/>
    <lineage>
        <taxon>Bacteria</taxon>
        <taxon>Pseudomonadati</taxon>
        <taxon>Pseudomonadota</taxon>
        <taxon>Betaproteobacteria</taxon>
        <taxon>Nitrosomonadales</taxon>
        <taxon>Sterolibacteriaceae</taxon>
        <taxon>Denitratisoma</taxon>
    </lineage>
</organism>
<reference evidence="2 3" key="1">
    <citation type="submission" date="2020-03" db="EMBL/GenBank/DDBJ databases">
        <authorList>
            <consortium name="Genoscope - CEA"/>
            <person name="William W."/>
        </authorList>
    </citation>
    <scope>NUCLEOTIDE SEQUENCE [LARGE SCALE GENOMIC DNA]</scope>
    <source>
        <strain evidence="3">DSM 16959</strain>
    </source>
</reference>
<evidence type="ECO:0000313" key="2">
    <source>
        <dbReference type="EMBL" id="CAB1370872.1"/>
    </source>
</evidence>
<protein>
    <submittedName>
        <fullName evidence="2">Uncharacterized protein</fullName>
    </submittedName>
</protein>
<evidence type="ECO:0000313" key="3">
    <source>
        <dbReference type="Proteomes" id="UP000515733"/>
    </source>
</evidence>
<dbReference type="EMBL" id="LR778301">
    <property type="protein sequence ID" value="CAB1370872.1"/>
    <property type="molecule type" value="Genomic_DNA"/>
</dbReference>